<feature type="compositionally biased region" description="Basic residues" evidence="3">
    <location>
        <begin position="400"/>
        <end position="414"/>
    </location>
</feature>
<evidence type="ECO:0000313" key="6">
    <source>
        <dbReference type="Proteomes" id="UP000308652"/>
    </source>
</evidence>
<proteinExistence type="predicted"/>
<reference evidence="5 6" key="1">
    <citation type="journal article" date="2019" name="Nat. Ecol. Evol.">
        <title>Megaphylogeny resolves global patterns of mushroom evolution.</title>
        <authorList>
            <person name="Varga T."/>
            <person name="Krizsan K."/>
            <person name="Foldi C."/>
            <person name="Dima B."/>
            <person name="Sanchez-Garcia M."/>
            <person name="Sanchez-Ramirez S."/>
            <person name="Szollosi G.J."/>
            <person name="Szarkandi J.G."/>
            <person name="Papp V."/>
            <person name="Albert L."/>
            <person name="Andreopoulos W."/>
            <person name="Angelini C."/>
            <person name="Antonin V."/>
            <person name="Barry K.W."/>
            <person name="Bougher N.L."/>
            <person name="Buchanan P."/>
            <person name="Buyck B."/>
            <person name="Bense V."/>
            <person name="Catcheside P."/>
            <person name="Chovatia M."/>
            <person name="Cooper J."/>
            <person name="Damon W."/>
            <person name="Desjardin D."/>
            <person name="Finy P."/>
            <person name="Geml J."/>
            <person name="Haridas S."/>
            <person name="Hughes K."/>
            <person name="Justo A."/>
            <person name="Karasinski D."/>
            <person name="Kautmanova I."/>
            <person name="Kiss B."/>
            <person name="Kocsube S."/>
            <person name="Kotiranta H."/>
            <person name="LaButti K.M."/>
            <person name="Lechner B.E."/>
            <person name="Liimatainen K."/>
            <person name="Lipzen A."/>
            <person name="Lukacs Z."/>
            <person name="Mihaltcheva S."/>
            <person name="Morgado L.N."/>
            <person name="Niskanen T."/>
            <person name="Noordeloos M.E."/>
            <person name="Ohm R.A."/>
            <person name="Ortiz-Santana B."/>
            <person name="Ovrebo C."/>
            <person name="Racz N."/>
            <person name="Riley R."/>
            <person name="Savchenko A."/>
            <person name="Shiryaev A."/>
            <person name="Soop K."/>
            <person name="Spirin V."/>
            <person name="Szebenyi C."/>
            <person name="Tomsovsky M."/>
            <person name="Tulloss R.E."/>
            <person name="Uehling J."/>
            <person name="Grigoriev I.V."/>
            <person name="Vagvolgyi C."/>
            <person name="Papp T."/>
            <person name="Martin F.M."/>
            <person name="Miettinen O."/>
            <person name="Hibbett D.S."/>
            <person name="Nagy L.G."/>
        </authorList>
    </citation>
    <scope>NUCLEOTIDE SEQUENCE [LARGE SCALE GENOMIC DNA]</scope>
    <source>
        <strain evidence="5 6">CBS 166.37</strain>
    </source>
</reference>
<sequence>MDEPLESFSASHPPQRSPRITLPRPPGSVSSGLTLVLPSLKNLKAAQREKQRSPSFSQTPVQDVPVQEKKIPRPIKLKPLKEVLTKLILQIKKKDDYAFFLRPVDPSQVPGYSDIVKRPMDLGTMTSKVEKGKYRSLEEFASDLRLVTTNAKIFNPPGTIYYTEAERIEAWGLDHIAKAASTVIQYETDWNIDIEKDEEGPSLNIDDEDDDNVATPMDIEGLSARGRSQSVLSQTQPGSSKRGPRGPYRKQGAATTSTFSESLDAEGGLPGSKDGLGAFPPGSDWAATMLALKLKGKRYRTKKERLRFEREGPPYLPDGSLDYTEMEEPFSVLSFFVPDPPQRPQMCAIYPPLAIPQTQSQPPTPHPQPPLQHVPFPASVAIPSTHQEFIPPSIPATAGTKRRHWTVTKNVPSRKGKEREDEMEGAEISAWQVPRDAHAVDYGSFALLAGELAEEMRKRGYAPGSVPDGKEEELVFDAIRESLDCVKELGEDENSSGVGVGVGAANGSNGTGGYWTDRRAAEAEDYIRDVVYGGVDGMAYVRSLAEFVSNDREEATSPSTSSSGGLGMPLAKWVEQNIVDSLTGGRHSLLREAAIQLRRQSPTTPRKQEEGSTQNLIAKQVSDSLRVYPAAIIALSALLQIKTHKIDMAALIKTPEELFLSEEEWAGKGLKEKRKRQALKSEALPTADEAMEVEEPERTWMDVDVSAGGGVGDGAEYELEGPAELNEVLEYVARLIHELDQRIRSGDNLTSMPHTNGKTGVVAMPNGEGRDGKSSAKGVEEIERVSSSSSESMEDPTVRNLRLNLLALAKRAPLDTIARLPKDLVPEHIRHYVPTLGP</sequence>
<evidence type="ECO:0000259" key="4">
    <source>
        <dbReference type="PROSITE" id="PS50014"/>
    </source>
</evidence>
<feature type="compositionally biased region" description="Acidic residues" evidence="3">
    <location>
        <begin position="195"/>
        <end position="212"/>
    </location>
</feature>
<feature type="compositionally biased region" description="Polar residues" evidence="3">
    <location>
        <begin position="747"/>
        <end position="758"/>
    </location>
</feature>
<evidence type="ECO:0000313" key="5">
    <source>
        <dbReference type="EMBL" id="TFK38571.1"/>
    </source>
</evidence>
<dbReference type="GO" id="GO:0006357">
    <property type="term" value="P:regulation of transcription by RNA polymerase II"/>
    <property type="evidence" value="ECO:0007669"/>
    <property type="project" value="TreeGrafter"/>
</dbReference>
<accession>A0A5C3MBR0</accession>
<dbReference type="SUPFAM" id="SSF47370">
    <property type="entry name" value="Bromodomain"/>
    <property type="match status" value="1"/>
</dbReference>
<dbReference type="InterPro" id="IPR001487">
    <property type="entry name" value="Bromodomain"/>
</dbReference>
<organism evidence="5 6">
    <name type="scientific">Crucibulum laeve</name>
    <dbReference type="NCBI Taxonomy" id="68775"/>
    <lineage>
        <taxon>Eukaryota</taxon>
        <taxon>Fungi</taxon>
        <taxon>Dikarya</taxon>
        <taxon>Basidiomycota</taxon>
        <taxon>Agaricomycotina</taxon>
        <taxon>Agaricomycetes</taxon>
        <taxon>Agaricomycetidae</taxon>
        <taxon>Agaricales</taxon>
        <taxon>Agaricineae</taxon>
        <taxon>Nidulariaceae</taxon>
        <taxon>Crucibulum</taxon>
    </lineage>
</organism>
<feature type="region of interest" description="Disordered" evidence="3">
    <location>
        <begin position="195"/>
        <end position="276"/>
    </location>
</feature>
<dbReference type="InterPro" id="IPR036427">
    <property type="entry name" value="Bromodomain-like_sf"/>
</dbReference>
<dbReference type="InterPro" id="IPR051831">
    <property type="entry name" value="Bromodomain_contain_prot"/>
</dbReference>
<dbReference type="SMART" id="SM00297">
    <property type="entry name" value="BROMO"/>
    <property type="match status" value="1"/>
</dbReference>
<gene>
    <name evidence="5" type="ORF">BDQ12DRAFT_666267</name>
</gene>
<evidence type="ECO:0000256" key="2">
    <source>
        <dbReference type="PROSITE-ProRule" id="PRU00035"/>
    </source>
</evidence>
<feature type="compositionally biased region" description="Basic and acidic residues" evidence="3">
    <location>
        <begin position="768"/>
        <end position="784"/>
    </location>
</feature>
<dbReference type="STRING" id="68775.A0A5C3MBR0"/>
<dbReference type="GO" id="GO:0005634">
    <property type="term" value="C:nucleus"/>
    <property type="evidence" value="ECO:0007669"/>
    <property type="project" value="TreeGrafter"/>
</dbReference>
<feature type="domain" description="Bromo" evidence="4">
    <location>
        <begin position="92"/>
        <end position="162"/>
    </location>
</feature>
<dbReference type="GO" id="GO:0006325">
    <property type="term" value="P:chromatin organization"/>
    <property type="evidence" value="ECO:0007669"/>
    <property type="project" value="UniProtKB-ARBA"/>
</dbReference>
<dbReference type="Gene3D" id="1.20.920.10">
    <property type="entry name" value="Bromodomain-like"/>
    <property type="match status" value="1"/>
</dbReference>
<dbReference type="Pfam" id="PF00439">
    <property type="entry name" value="Bromodomain"/>
    <property type="match status" value="1"/>
</dbReference>
<dbReference type="CDD" id="cd04369">
    <property type="entry name" value="Bromodomain"/>
    <property type="match status" value="1"/>
</dbReference>
<dbReference type="PRINTS" id="PR00503">
    <property type="entry name" value="BROMODOMAIN"/>
</dbReference>
<dbReference type="AlphaFoldDB" id="A0A5C3MBR0"/>
<dbReference type="EMBL" id="ML213603">
    <property type="protein sequence ID" value="TFK38571.1"/>
    <property type="molecule type" value="Genomic_DNA"/>
</dbReference>
<protein>
    <recommendedName>
        <fullName evidence="4">Bromo domain-containing protein</fullName>
    </recommendedName>
</protein>
<dbReference type="PANTHER" id="PTHR22881:SF27">
    <property type="entry name" value="BROMODOMAIN CONTAINING 7_9"/>
    <property type="match status" value="1"/>
</dbReference>
<feature type="compositionally biased region" description="Polar residues" evidence="3">
    <location>
        <begin position="226"/>
        <end position="239"/>
    </location>
</feature>
<feature type="region of interest" description="Disordered" evidence="3">
    <location>
        <begin position="746"/>
        <end position="795"/>
    </location>
</feature>
<dbReference type="Proteomes" id="UP000308652">
    <property type="component" value="Unassembled WGS sequence"/>
</dbReference>
<keyword evidence="1 2" id="KW-0103">Bromodomain</keyword>
<feature type="region of interest" description="Disordered" evidence="3">
    <location>
        <begin position="1"/>
        <end position="67"/>
    </location>
</feature>
<evidence type="ECO:0000256" key="1">
    <source>
        <dbReference type="ARBA" id="ARBA00023117"/>
    </source>
</evidence>
<evidence type="ECO:0000256" key="3">
    <source>
        <dbReference type="SAM" id="MobiDB-lite"/>
    </source>
</evidence>
<dbReference type="PROSITE" id="PS50014">
    <property type="entry name" value="BROMODOMAIN_2"/>
    <property type="match status" value="1"/>
</dbReference>
<dbReference type="PANTHER" id="PTHR22881">
    <property type="entry name" value="BROMODOMAIN CONTAINING PROTEIN"/>
    <property type="match status" value="1"/>
</dbReference>
<name>A0A5C3MBR0_9AGAR</name>
<keyword evidence="6" id="KW-1185">Reference proteome</keyword>
<feature type="region of interest" description="Disordered" evidence="3">
    <location>
        <begin position="393"/>
        <end position="422"/>
    </location>
</feature>
<dbReference type="OrthoDB" id="21449at2759"/>